<dbReference type="SUPFAM" id="SSF55874">
    <property type="entry name" value="ATPase domain of HSP90 chaperone/DNA topoisomerase II/histidine kinase"/>
    <property type="match status" value="1"/>
</dbReference>
<dbReference type="InterPro" id="IPR036890">
    <property type="entry name" value="HATPase_C_sf"/>
</dbReference>
<proteinExistence type="predicted"/>
<protein>
    <recommendedName>
        <fullName evidence="3">Histidine kinase/HSP90-like ATPase domain-containing protein</fullName>
    </recommendedName>
</protein>
<organism evidence="4 5">
    <name type="scientific">Kineococcus radiotolerans</name>
    <dbReference type="NCBI Taxonomy" id="131568"/>
    <lineage>
        <taxon>Bacteria</taxon>
        <taxon>Bacillati</taxon>
        <taxon>Actinomycetota</taxon>
        <taxon>Actinomycetes</taxon>
        <taxon>Kineosporiales</taxon>
        <taxon>Kineosporiaceae</taxon>
        <taxon>Kineococcus</taxon>
    </lineage>
</organism>
<evidence type="ECO:0000259" key="3">
    <source>
        <dbReference type="Pfam" id="PF13581"/>
    </source>
</evidence>
<dbReference type="Pfam" id="PF13581">
    <property type="entry name" value="HATPase_c_2"/>
    <property type="match status" value="1"/>
</dbReference>
<dbReference type="CDD" id="cd16936">
    <property type="entry name" value="HATPase_RsbW-like"/>
    <property type="match status" value="1"/>
</dbReference>
<dbReference type="RefSeq" id="WP_183391129.1">
    <property type="nucleotide sequence ID" value="NZ_JACHVY010000001.1"/>
</dbReference>
<name>A0A7W4TLI9_KINRA</name>
<reference evidence="4 5" key="1">
    <citation type="submission" date="2020-08" db="EMBL/GenBank/DDBJ databases">
        <title>The Agave Microbiome: Exploring the role of microbial communities in plant adaptations to desert environments.</title>
        <authorList>
            <person name="Partida-Martinez L.P."/>
        </authorList>
    </citation>
    <scope>NUCLEOTIDE SEQUENCE [LARGE SCALE GENOMIC DNA]</scope>
    <source>
        <strain evidence="4 5">AS2.23</strain>
    </source>
</reference>
<accession>A0A7W4TLI9</accession>
<dbReference type="PANTHER" id="PTHR35526:SF3">
    <property type="entry name" value="ANTI-SIGMA-F FACTOR RSBW"/>
    <property type="match status" value="1"/>
</dbReference>
<evidence type="ECO:0000313" key="5">
    <source>
        <dbReference type="Proteomes" id="UP000533269"/>
    </source>
</evidence>
<dbReference type="Proteomes" id="UP000533269">
    <property type="component" value="Unassembled WGS sequence"/>
</dbReference>
<feature type="region of interest" description="Disordered" evidence="2">
    <location>
        <begin position="1"/>
        <end position="21"/>
    </location>
</feature>
<dbReference type="EMBL" id="JACHVY010000001">
    <property type="protein sequence ID" value="MBB2901146.1"/>
    <property type="molecule type" value="Genomic_DNA"/>
</dbReference>
<evidence type="ECO:0000313" key="4">
    <source>
        <dbReference type="EMBL" id="MBB2901146.1"/>
    </source>
</evidence>
<keyword evidence="1" id="KW-0808">Transferase</keyword>
<dbReference type="Gene3D" id="3.30.565.10">
    <property type="entry name" value="Histidine kinase-like ATPase, C-terminal domain"/>
    <property type="match status" value="1"/>
</dbReference>
<dbReference type="GO" id="GO:0004674">
    <property type="term" value="F:protein serine/threonine kinase activity"/>
    <property type="evidence" value="ECO:0007669"/>
    <property type="project" value="UniProtKB-KW"/>
</dbReference>
<dbReference type="InterPro" id="IPR003594">
    <property type="entry name" value="HATPase_dom"/>
</dbReference>
<evidence type="ECO:0000256" key="2">
    <source>
        <dbReference type="SAM" id="MobiDB-lite"/>
    </source>
</evidence>
<keyword evidence="1" id="KW-0723">Serine/threonine-protein kinase</keyword>
<reference evidence="4 5" key="2">
    <citation type="submission" date="2020-08" db="EMBL/GenBank/DDBJ databases">
        <authorList>
            <person name="Partida-Martinez L."/>
            <person name="Huntemann M."/>
            <person name="Clum A."/>
            <person name="Wang J."/>
            <person name="Palaniappan K."/>
            <person name="Ritter S."/>
            <person name="Chen I.-M."/>
            <person name="Stamatis D."/>
            <person name="Reddy T."/>
            <person name="O'Malley R."/>
            <person name="Daum C."/>
            <person name="Shapiro N."/>
            <person name="Ivanova N."/>
            <person name="Kyrpides N."/>
            <person name="Woyke T."/>
        </authorList>
    </citation>
    <scope>NUCLEOTIDE SEQUENCE [LARGE SCALE GENOMIC DNA]</scope>
    <source>
        <strain evidence="4 5">AS2.23</strain>
    </source>
</reference>
<dbReference type="AlphaFoldDB" id="A0A7W4TLI9"/>
<gene>
    <name evidence="4" type="ORF">FHR75_001934</name>
</gene>
<comment type="caution">
    <text evidence="4">The sequence shown here is derived from an EMBL/GenBank/DDBJ whole genome shotgun (WGS) entry which is preliminary data.</text>
</comment>
<sequence>MDEDVRVELPAEAGSAGRARRHLRRTLEGSPAGAGVPEAVAADAEVCLSELVTNALLHAGTDLVVRVGLTPAVLRLEVSDGSPVVPQWVPRSLTASTGRGLRLITALSVARGGDVHPDGRGKTVWCELALTGRDADADPADEAGRGAGDVEVDAALQEEIDALLASEWSSVPDPAPGPPAPAPEGIRLLRYPLRRGVRMREHREAVLRELRLLTLTHAITDPATAARAGAVGDALAVEYAGHLKPGQVQILQALAAGRDSADLVHAVLPGHRERLERWREGDVELERLSAAIGVAVLASPADLRELMDWIVTEFARQLDGHAPRPWTGPLD</sequence>
<keyword evidence="1" id="KW-0418">Kinase</keyword>
<dbReference type="PANTHER" id="PTHR35526">
    <property type="entry name" value="ANTI-SIGMA-F FACTOR RSBW-RELATED"/>
    <property type="match status" value="1"/>
</dbReference>
<feature type="domain" description="Histidine kinase/HSP90-like ATPase" evidence="3">
    <location>
        <begin position="21"/>
        <end position="124"/>
    </location>
</feature>
<evidence type="ECO:0000256" key="1">
    <source>
        <dbReference type="ARBA" id="ARBA00022527"/>
    </source>
</evidence>
<dbReference type="InterPro" id="IPR050267">
    <property type="entry name" value="Anti-sigma-factor_SerPK"/>
</dbReference>